<dbReference type="Proteomes" id="UP000203898">
    <property type="component" value="Segment"/>
</dbReference>
<evidence type="ECO:0000313" key="2">
    <source>
        <dbReference type="Proteomes" id="UP000203898"/>
    </source>
</evidence>
<dbReference type="KEGG" id="vg:26683624"/>
<accession>F2NZ08</accession>
<dbReference type="GeneID" id="26683624"/>
<sequence length="436" mass="50597">MDIRRPEDFEAGNRQFRYDVVFDNPNLSVCTTVYRQLPWMAQRVEAIFVSPITDQPFKYYDERTDIDISDDTYYRVNRNYYTMRCGGRNKWDRARQAVSVDFNGSTFLFRVAIRVQDEGTVLFNERMFDEEQRYLSQATAKTADVQTVARGPTTAELKNVAVVYLNDVTGDARRSEFIANDIERKSPGAQQFARRVARIYAADRISQLFDAKMKNAYYADDLISTLDDDVLFEGVAYDQQDVDTYTDDLTTNLLLASTRYYDIPERVYRRRQRPLPEYSRVDVRLRCSNSSDMRDVADQDLVFYREGNAGTDTCFDVRQLYWKFRENDTINPYTRRPFDQAFVDRVLRLYSFKIDNDASTVADDRDDPGAVEAALPDPVFDALLKLVIEKINQLDSYPDAEKCSLCQRTVGRLGVSTLDRNGRPIHFCGVDCMERV</sequence>
<dbReference type="EMBL" id="CU469068">
    <property type="protein sequence ID" value="CCA61436.1"/>
    <property type="molecule type" value="Genomic_DNA"/>
</dbReference>
<dbReference type="OrthoDB" id="5869at10239"/>
<dbReference type="RefSeq" id="YP_009640067.1">
    <property type="nucleotide sequence ID" value="NC_011335.1"/>
</dbReference>
<evidence type="ECO:0000313" key="1">
    <source>
        <dbReference type="EMBL" id="CCA61436.1"/>
    </source>
</evidence>
<organism evidence="1 2">
    <name type="scientific">Diadromus pulchellus ascovirus 4a</name>
    <dbReference type="NCBI Taxonomy" id="158683"/>
    <lineage>
        <taxon>Viruses</taxon>
        <taxon>Varidnaviria</taxon>
        <taxon>Bamfordvirae</taxon>
        <taxon>Nucleocytoviricota</taxon>
        <taxon>Megaviricetes</taxon>
        <taxon>Pimascovirales</taxon>
        <taxon>Pimascovirales incertae sedis</taxon>
        <taxon>Ascoviridae</taxon>
        <taxon>Toursvirus</taxon>
        <taxon>Toursvirus dptv1a</taxon>
    </lineage>
</organism>
<keyword evidence="2" id="KW-1185">Reference proteome</keyword>
<proteinExistence type="predicted"/>
<name>F2NZ08_9VIRU</name>
<reference evidence="1 2" key="1">
    <citation type="journal article" date="2009" name="PLoS ONE">
        <title>Symbiotic virus at the evolutionary intersection of three types of large DNA viruses; iridoviruses, ascoviruses, and ichnoviruses.</title>
        <authorList>
            <person name="Bigot Y."/>
            <person name="Renault S."/>
            <person name="Nicolas J."/>
            <person name="Moundras C."/>
            <person name="Demattei M.V."/>
            <person name="Samain S."/>
            <person name="Bideshi D.K."/>
            <person name="Federici B.A."/>
        </authorList>
    </citation>
    <scope>NUCLEOTIDE SEQUENCE [LARGE SCALE GENOMIC DNA]</scope>
</reference>
<protein>
    <submittedName>
        <fullName evidence="1">Complete DpAV4 genome</fullName>
    </submittedName>
</protein>